<feature type="transmembrane region" description="Helical" evidence="1">
    <location>
        <begin position="294"/>
        <end position="315"/>
    </location>
</feature>
<keyword evidence="1" id="KW-0472">Membrane</keyword>
<proteinExistence type="predicted"/>
<evidence type="ECO:0000256" key="2">
    <source>
        <dbReference type="SAM" id="SignalP"/>
    </source>
</evidence>
<dbReference type="HOGENOM" id="CLU_049056_0_0_1"/>
<reference evidence="5" key="2">
    <citation type="submission" date="2015-01" db="EMBL/GenBank/DDBJ databases">
        <title>Evolutionary Origins and Diversification of the Mycorrhizal Mutualists.</title>
        <authorList>
            <consortium name="DOE Joint Genome Institute"/>
            <consortium name="Mycorrhizal Genomics Consortium"/>
            <person name="Kohler A."/>
            <person name="Kuo A."/>
            <person name="Nagy L.G."/>
            <person name="Floudas D."/>
            <person name="Copeland A."/>
            <person name="Barry K.W."/>
            <person name="Cichocki N."/>
            <person name="Veneault-Fourrey C."/>
            <person name="LaButti K."/>
            <person name="Lindquist E.A."/>
            <person name="Lipzen A."/>
            <person name="Lundell T."/>
            <person name="Morin E."/>
            <person name="Murat C."/>
            <person name="Riley R."/>
            <person name="Ohm R."/>
            <person name="Sun H."/>
            <person name="Tunlid A."/>
            <person name="Henrissat B."/>
            <person name="Grigoriev I.V."/>
            <person name="Hibbett D.S."/>
            <person name="Martin F."/>
        </authorList>
    </citation>
    <scope>NUCLEOTIDE SEQUENCE [LARGE SCALE GENOMIC DNA]</scope>
    <source>
        <strain evidence="5">Marx 270</strain>
    </source>
</reference>
<evidence type="ECO:0000313" key="5">
    <source>
        <dbReference type="Proteomes" id="UP000054217"/>
    </source>
</evidence>
<reference evidence="4 5" key="1">
    <citation type="submission" date="2014-04" db="EMBL/GenBank/DDBJ databases">
        <authorList>
            <consortium name="DOE Joint Genome Institute"/>
            <person name="Kuo A."/>
            <person name="Kohler A."/>
            <person name="Costa M.D."/>
            <person name="Nagy L.G."/>
            <person name="Floudas D."/>
            <person name="Copeland A."/>
            <person name="Barry K.W."/>
            <person name="Cichocki N."/>
            <person name="Veneault-Fourrey C."/>
            <person name="LaButti K."/>
            <person name="Lindquist E.A."/>
            <person name="Lipzen A."/>
            <person name="Lundell T."/>
            <person name="Morin E."/>
            <person name="Murat C."/>
            <person name="Sun H."/>
            <person name="Tunlid A."/>
            <person name="Henrissat B."/>
            <person name="Grigoriev I.V."/>
            <person name="Hibbett D.S."/>
            <person name="Martin F."/>
            <person name="Nordberg H.P."/>
            <person name="Cantor M.N."/>
            <person name="Hua S.X."/>
        </authorList>
    </citation>
    <scope>NUCLEOTIDE SEQUENCE [LARGE SCALE GENOMIC DNA]</scope>
    <source>
        <strain evidence="4 5">Marx 270</strain>
    </source>
</reference>
<evidence type="ECO:0000313" key="4">
    <source>
        <dbReference type="EMBL" id="KIO05811.1"/>
    </source>
</evidence>
<protein>
    <recommendedName>
        <fullName evidence="3">DUF7729 domain-containing protein</fullName>
    </recommendedName>
</protein>
<dbReference type="Pfam" id="PF24855">
    <property type="entry name" value="DUF7729"/>
    <property type="match status" value="1"/>
</dbReference>
<keyword evidence="2" id="KW-0732">Signal</keyword>
<keyword evidence="1" id="KW-0812">Transmembrane</keyword>
<gene>
    <name evidence="4" type="ORF">M404DRAFT_504481</name>
</gene>
<dbReference type="STRING" id="870435.A0A0C3PCP5"/>
<evidence type="ECO:0000259" key="3">
    <source>
        <dbReference type="Pfam" id="PF24855"/>
    </source>
</evidence>
<dbReference type="OrthoDB" id="5588482at2759"/>
<feature type="signal peptide" evidence="2">
    <location>
        <begin position="1"/>
        <end position="18"/>
    </location>
</feature>
<keyword evidence="1" id="KW-1133">Transmembrane helix</keyword>
<feature type="chain" id="PRO_5002167859" description="DUF7729 domain-containing protein" evidence="2">
    <location>
        <begin position="19"/>
        <end position="316"/>
    </location>
</feature>
<dbReference type="InterPro" id="IPR056146">
    <property type="entry name" value="DUF7729"/>
</dbReference>
<dbReference type="AlphaFoldDB" id="A0A0C3PCP5"/>
<dbReference type="EMBL" id="KN831965">
    <property type="protein sequence ID" value="KIO05811.1"/>
    <property type="molecule type" value="Genomic_DNA"/>
</dbReference>
<accession>A0A0C3PCP5</accession>
<sequence>MAMRAFAILSVLLTAVLAQSSSNPLIPQGISTSCTNYLTQLDSSNFTTCTSPILSALAQYTPGGNASTSLSDINTALNNVCASSVTAGCPDNVISAQLSSFYAACTQELISSPNEDVKRIYDTMYALPPLRKAICAKDDSGKYCAAELNTHASGSVDVVTQGSKPSSMGQYLYTTQSGSTVTRRDSSEALIPNVTTYEDTNLVFLFLEPSTDSTTFCVSCTRNILTPFITFESNTPYAPGINNSLIMAGQTALYNSIQSTCGTNFLSGAVQAAGGLSSMLGAWSFPCNTLYPFYIFKPFFVQVTIVFSLLIYLTCC</sequence>
<dbReference type="Proteomes" id="UP000054217">
    <property type="component" value="Unassembled WGS sequence"/>
</dbReference>
<dbReference type="InParanoid" id="A0A0C3PCP5"/>
<dbReference type="PROSITE" id="PS51257">
    <property type="entry name" value="PROKAR_LIPOPROTEIN"/>
    <property type="match status" value="1"/>
</dbReference>
<name>A0A0C3PCP5_PISTI</name>
<organism evidence="4 5">
    <name type="scientific">Pisolithus tinctorius Marx 270</name>
    <dbReference type="NCBI Taxonomy" id="870435"/>
    <lineage>
        <taxon>Eukaryota</taxon>
        <taxon>Fungi</taxon>
        <taxon>Dikarya</taxon>
        <taxon>Basidiomycota</taxon>
        <taxon>Agaricomycotina</taxon>
        <taxon>Agaricomycetes</taxon>
        <taxon>Agaricomycetidae</taxon>
        <taxon>Boletales</taxon>
        <taxon>Sclerodermatineae</taxon>
        <taxon>Pisolithaceae</taxon>
        <taxon>Pisolithus</taxon>
    </lineage>
</organism>
<keyword evidence="5" id="KW-1185">Reference proteome</keyword>
<feature type="domain" description="DUF7729" evidence="3">
    <location>
        <begin position="31"/>
        <end position="158"/>
    </location>
</feature>
<evidence type="ECO:0000256" key="1">
    <source>
        <dbReference type="SAM" id="Phobius"/>
    </source>
</evidence>